<dbReference type="InterPro" id="IPR052019">
    <property type="entry name" value="F420H2_bilvrd_red/Heme_oxyg"/>
</dbReference>
<gene>
    <name evidence="3" type="ORF">CUN48_09140</name>
</gene>
<protein>
    <submittedName>
        <fullName evidence="3">PPOX class F420-dependent oxidoreductase</fullName>
    </submittedName>
</protein>
<evidence type="ECO:0000313" key="3">
    <source>
        <dbReference type="EMBL" id="PJF47358.1"/>
    </source>
</evidence>
<organism evidence="3 4">
    <name type="scientific">Candidatus Thermofonsia Clade 3 bacterium</name>
    <dbReference type="NCBI Taxonomy" id="2364212"/>
    <lineage>
        <taxon>Bacteria</taxon>
        <taxon>Bacillati</taxon>
        <taxon>Chloroflexota</taxon>
        <taxon>Candidatus Thermofontia</taxon>
        <taxon>Candidatus Thermofonsia Clade 3</taxon>
    </lineage>
</organism>
<dbReference type="Pfam" id="PF01243">
    <property type="entry name" value="PNPOx_N"/>
    <property type="match status" value="1"/>
</dbReference>
<evidence type="ECO:0000259" key="2">
    <source>
        <dbReference type="Pfam" id="PF01243"/>
    </source>
</evidence>
<feature type="domain" description="Pyridoxamine 5'-phosphate oxidase N-terminal" evidence="2">
    <location>
        <begin position="5"/>
        <end position="106"/>
    </location>
</feature>
<dbReference type="Proteomes" id="UP000230790">
    <property type="component" value="Unassembled WGS sequence"/>
</dbReference>
<dbReference type="EMBL" id="PGTN01000053">
    <property type="protein sequence ID" value="PJF47358.1"/>
    <property type="molecule type" value="Genomic_DNA"/>
</dbReference>
<dbReference type="GO" id="GO:0016627">
    <property type="term" value="F:oxidoreductase activity, acting on the CH-CH group of donors"/>
    <property type="evidence" value="ECO:0007669"/>
    <property type="project" value="TreeGrafter"/>
</dbReference>
<accession>A0A2M8QC36</accession>
<proteinExistence type="predicted"/>
<dbReference type="InterPro" id="IPR019920">
    <property type="entry name" value="F420-binding_dom_put"/>
</dbReference>
<dbReference type="AlphaFoldDB" id="A0A2M8QC36"/>
<keyword evidence="1" id="KW-0560">Oxidoreductase</keyword>
<dbReference type="PANTHER" id="PTHR35176">
    <property type="entry name" value="HEME OXYGENASE HI_0854-RELATED"/>
    <property type="match status" value="1"/>
</dbReference>
<dbReference type="InterPro" id="IPR012349">
    <property type="entry name" value="Split_barrel_FMN-bd"/>
</dbReference>
<dbReference type="PANTHER" id="PTHR35176:SF6">
    <property type="entry name" value="HEME OXYGENASE HI_0854-RELATED"/>
    <property type="match status" value="1"/>
</dbReference>
<dbReference type="GO" id="GO:0005829">
    <property type="term" value="C:cytosol"/>
    <property type="evidence" value="ECO:0007669"/>
    <property type="project" value="TreeGrafter"/>
</dbReference>
<dbReference type="GO" id="GO:0070967">
    <property type="term" value="F:coenzyme F420 binding"/>
    <property type="evidence" value="ECO:0007669"/>
    <property type="project" value="TreeGrafter"/>
</dbReference>
<dbReference type="Gene3D" id="2.30.110.10">
    <property type="entry name" value="Electron Transport, Fmn-binding Protein, Chain A"/>
    <property type="match status" value="1"/>
</dbReference>
<dbReference type="SUPFAM" id="SSF50475">
    <property type="entry name" value="FMN-binding split barrel"/>
    <property type="match status" value="1"/>
</dbReference>
<evidence type="ECO:0000313" key="4">
    <source>
        <dbReference type="Proteomes" id="UP000230790"/>
    </source>
</evidence>
<evidence type="ECO:0000256" key="1">
    <source>
        <dbReference type="ARBA" id="ARBA00023002"/>
    </source>
</evidence>
<sequence>MPKIPNEYLDLFQKKSFAHLATVMPDGSPQVTPVWVDYDGDYIVINTARGRVKERNMPLGAKVAIEIMDAENPYRYIQVRGHVAEVTEAGAREHIDQLSIKYTGKPFGPLRPGEVRVIYKIAPDKLDLH</sequence>
<reference evidence="3 4" key="1">
    <citation type="submission" date="2017-11" db="EMBL/GenBank/DDBJ databases">
        <title>Evolution of Phototrophy in the Chloroflexi Phylum Driven by Horizontal Gene Transfer.</title>
        <authorList>
            <person name="Ward L.M."/>
            <person name="Hemp J."/>
            <person name="Shih P.M."/>
            <person name="Mcglynn S.E."/>
            <person name="Fischer W."/>
        </authorList>
    </citation>
    <scope>NUCLEOTIDE SEQUENCE [LARGE SCALE GENOMIC DNA]</scope>
    <source>
        <strain evidence="3">JP3_7</strain>
    </source>
</reference>
<comment type="caution">
    <text evidence="3">The sequence shown here is derived from an EMBL/GenBank/DDBJ whole genome shotgun (WGS) entry which is preliminary data.</text>
</comment>
<dbReference type="NCBIfam" id="TIGR03618">
    <property type="entry name" value="Rv1155_F420"/>
    <property type="match status" value="1"/>
</dbReference>
<dbReference type="InterPro" id="IPR011576">
    <property type="entry name" value="Pyridox_Oxase_N"/>
</dbReference>
<name>A0A2M8QC36_9CHLR</name>